<keyword evidence="8" id="KW-0503">Monooxygenase</keyword>
<keyword evidence="3 9" id="KW-0812">Transmembrane</keyword>
<dbReference type="GO" id="GO:0020037">
    <property type="term" value="F:heme binding"/>
    <property type="evidence" value="ECO:0007669"/>
    <property type="project" value="InterPro"/>
</dbReference>
<keyword evidence="6 7" id="KW-0408">Iron</keyword>
<keyword evidence="4 7" id="KW-0479">Metal-binding</keyword>
<keyword evidence="8" id="KW-0560">Oxidoreductase</keyword>
<dbReference type="EMBL" id="JARBHA010000004">
    <property type="protein sequence ID" value="KAJ9703888.1"/>
    <property type="molecule type" value="Genomic_DNA"/>
</dbReference>
<feature type="binding site" description="axial binding residue" evidence="7">
    <location>
        <position position="466"/>
    </location>
    <ligand>
        <name>heme</name>
        <dbReference type="ChEBI" id="CHEBI:30413"/>
    </ligand>
    <ligandPart>
        <name>Fe</name>
        <dbReference type="ChEBI" id="CHEBI:18248"/>
    </ligandPart>
</feature>
<evidence type="ECO:0000256" key="5">
    <source>
        <dbReference type="ARBA" id="ARBA00022989"/>
    </source>
</evidence>
<dbReference type="AlphaFoldDB" id="A0AA39ACJ1"/>
<evidence type="ECO:0000313" key="10">
    <source>
        <dbReference type="EMBL" id="KAJ9703888.1"/>
    </source>
</evidence>
<feature type="transmembrane region" description="Helical" evidence="9">
    <location>
        <begin position="282"/>
        <end position="309"/>
    </location>
</feature>
<organism evidence="10 11">
    <name type="scientific">Vitis rotundifolia</name>
    <name type="common">Muscadine grape</name>
    <dbReference type="NCBI Taxonomy" id="103349"/>
    <lineage>
        <taxon>Eukaryota</taxon>
        <taxon>Viridiplantae</taxon>
        <taxon>Streptophyta</taxon>
        <taxon>Embryophyta</taxon>
        <taxon>Tracheophyta</taxon>
        <taxon>Spermatophyta</taxon>
        <taxon>Magnoliopsida</taxon>
        <taxon>eudicotyledons</taxon>
        <taxon>Gunneridae</taxon>
        <taxon>Pentapetalae</taxon>
        <taxon>rosids</taxon>
        <taxon>Vitales</taxon>
        <taxon>Vitaceae</taxon>
        <taxon>Viteae</taxon>
        <taxon>Vitis</taxon>
    </lineage>
</organism>
<name>A0AA39ACJ1_VITRO</name>
<keyword evidence="9" id="KW-0472">Membrane</keyword>
<dbReference type="GO" id="GO:0005506">
    <property type="term" value="F:iron ion binding"/>
    <property type="evidence" value="ECO:0007669"/>
    <property type="project" value="InterPro"/>
</dbReference>
<evidence type="ECO:0000256" key="8">
    <source>
        <dbReference type="RuleBase" id="RU000461"/>
    </source>
</evidence>
<gene>
    <name evidence="10" type="ORF">PVL29_005251</name>
</gene>
<evidence type="ECO:0000256" key="1">
    <source>
        <dbReference type="ARBA" id="ARBA00004167"/>
    </source>
</evidence>
<accession>A0AA39ACJ1</accession>
<protein>
    <recommendedName>
        <fullName evidence="12">Cytochrome P450</fullName>
    </recommendedName>
</protein>
<dbReference type="InterPro" id="IPR017972">
    <property type="entry name" value="Cyt_P450_CS"/>
</dbReference>
<evidence type="ECO:0008006" key="12">
    <source>
        <dbReference type="Google" id="ProtNLM"/>
    </source>
</evidence>
<dbReference type="GO" id="GO:0016705">
    <property type="term" value="F:oxidoreductase activity, acting on paired donors, with incorporation or reduction of molecular oxygen"/>
    <property type="evidence" value="ECO:0007669"/>
    <property type="project" value="InterPro"/>
</dbReference>
<dbReference type="CDD" id="cd11043">
    <property type="entry name" value="CYP90-like"/>
    <property type="match status" value="1"/>
</dbReference>
<comment type="similarity">
    <text evidence="2 8">Belongs to the cytochrome P450 family.</text>
</comment>
<dbReference type="PROSITE" id="PS00086">
    <property type="entry name" value="CYTOCHROME_P450"/>
    <property type="match status" value="1"/>
</dbReference>
<dbReference type="InterPro" id="IPR001128">
    <property type="entry name" value="Cyt_P450"/>
</dbReference>
<dbReference type="InterPro" id="IPR036396">
    <property type="entry name" value="Cyt_P450_sf"/>
</dbReference>
<sequence>MWPIGLCLLTLVIIWITNWIHRWRNPRCNGTLPPGTLGLPLIGETIQFFIPGHSLDLLPFFKKREIGFIFFHFISSIEYGRLFRTSLVGRPVAIAADPEVNHFILQEEGKSVEMFYLDSIVQLFGKDGASTHATGHVHKYLRTLVMNHFGFESLRDKLLPKVEAVARKSLDTWSSQPSVELNYAISLVMFEFISMELFSYDPSASTESMSDAFINFLKGLVSIPLNIPGTTFHKCLKNQKKVMKMLREIVEERCASPERRHGDVLDYFLEEMKSKTFITKDFIVYIMFGLLFATFESIPTMFTLVFKLIMEHPPVWQELKVSLPFLVMLFFKFALIDPVIFLGWLISFSVSQDEHEAILRNSHASNSTITWEDYKSMTFTFDVINEALRMGNISLGSFRRAVEDVRINGYTIPAGWIILVVPSVLHMDPETYPDPLVFNPWRWKEDGGSKIRVKNFTPFGRGIRSCPGAELSKLVAATFIHAAVTKYRFTKIKGGRVVRNPMLKFKDGFYVKVSKMITQGGGSAAEDA</sequence>
<dbReference type="Proteomes" id="UP001168098">
    <property type="component" value="Unassembled WGS sequence"/>
</dbReference>
<dbReference type="GO" id="GO:0016020">
    <property type="term" value="C:membrane"/>
    <property type="evidence" value="ECO:0007669"/>
    <property type="project" value="UniProtKB-SubCell"/>
</dbReference>
<evidence type="ECO:0000256" key="2">
    <source>
        <dbReference type="ARBA" id="ARBA00010617"/>
    </source>
</evidence>
<dbReference type="SUPFAM" id="SSF48264">
    <property type="entry name" value="Cytochrome P450"/>
    <property type="match status" value="1"/>
</dbReference>
<dbReference type="GO" id="GO:0016125">
    <property type="term" value="P:sterol metabolic process"/>
    <property type="evidence" value="ECO:0007669"/>
    <property type="project" value="TreeGrafter"/>
</dbReference>
<evidence type="ECO:0000256" key="6">
    <source>
        <dbReference type="ARBA" id="ARBA00023004"/>
    </source>
</evidence>
<dbReference type="Pfam" id="PF00067">
    <property type="entry name" value="p450"/>
    <property type="match status" value="2"/>
</dbReference>
<dbReference type="InterPro" id="IPR002403">
    <property type="entry name" value="Cyt_P450_E_grp-IV"/>
</dbReference>
<dbReference type="Gene3D" id="1.10.630.10">
    <property type="entry name" value="Cytochrome P450"/>
    <property type="match status" value="1"/>
</dbReference>
<evidence type="ECO:0000256" key="4">
    <source>
        <dbReference type="ARBA" id="ARBA00022723"/>
    </source>
</evidence>
<evidence type="ECO:0000256" key="7">
    <source>
        <dbReference type="PIRSR" id="PIRSR602403-1"/>
    </source>
</evidence>
<comment type="caution">
    <text evidence="10">The sequence shown here is derived from an EMBL/GenBank/DDBJ whole genome shotgun (WGS) entry which is preliminary data.</text>
</comment>
<dbReference type="PANTHER" id="PTHR24286:SF305">
    <property type="entry name" value="CYTOCHROME P450 708A2"/>
    <property type="match status" value="1"/>
</dbReference>
<keyword evidence="5 9" id="KW-1133">Transmembrane helix</keyword>
<evidence type="ECO:0000313" key="11">
    <source>
        <dbReference type="Proteomes" id="UP001168098"/>
    </source>
</evidence>
<reference evidence="10 11" key="1">
    <citation type="journal article" date="2023" name="BMC Biotechnol.">
        <title>Vitis rotundifolia cv Carlos genome sequencing.</title>
        <authorList>
            <person name="Huff M."/>
            <person name="Hulse-Kemp A."/>
            <person name="Scheffler B."/>
            <person name="Youngblood R."/>
            <person name="Simpson S."/>
            <person name="Babiker E."/>
            <person name="Staton M."/>
        </authorList>
    </citation>
    <scope>NUCLEOTIDE SEQUENCE [LARGE SCALE GENOMIC DNA]</scope>
    <source>
        <tissue evidence="10">Leaf</tissue>
    </source>
</reference>
<dbReference type="PRINTS" id="PR00465">
    <property type="entry name" value="EP450IV"/>
</dbReference>
<comment type="cofactor">
    <cofactor evidence="7">
        <name>heme</name>
        <dbReference type="ChEBI" id="CHEBI:30413"/>
    </cofactor>
</comment>
<evidence type="ECO:0000256" key="9">
    <source>
        <dbReference type="SAM" id="Phobius"/>
    </source>
</evidence>
<feature type="transmembrane region" description="Helical" evidence="9">
    <location>
        <begin position="321"/>
        <end position="346"/>
    </location>
</feature>
<dbReference type="GO" id="GO:0016132">
    <property type="term" value="P:brassinosteroid biosynthetic process"/>
    <property type="evidence" value="ECO:0007669"/>
    <property type="project" value="TreeGrafter"/>
</dbReference>
<dbReference type="GO" id="GO:0010268">
    <property type="term" value="P:brassinosteroid homeostasis"/>
    <property type="evidence" value="ECO:0007669"/>
    <property type="project" value="TreeGrafter"/>
</dbReference>
<proteinExistence type="inferred from homology"/>
<keyword evidence="7 8" id="KW-0349">Heme</keyword>
<evidence type="ECO:0000256" key="3">
    <source>
        <dbReference type="ARBA" id="ARBA00022692"/>
    </source>
</evidence>
<dbReference type="GO" id="GO:0004497">
    <property type="term" value="F:monooxygenase activity"/>
    <property type="evidence" value="ECO:0007669"/>
    <property type="project" value="UniProtKB-KW"/>
</dbReference>
<comment type="subcellular location">
    <subcellularLocation>
        <location evidence="1">Membrane</location>
        <topology evidence="1">Single-pass membrane protein</topology>
    </subcellularLocation>
</comment>
<keyword evidence="11" id="KW-1185">Reference proteome</keyword>
<dbReference type="PANTHER" id="PTHR24286">
    <property type="entry name" value="CYTOCHROME P450 26"/>
    <property type="match status" value="1"/>
</dbReference>